<accession>A0AAW1NLX6</accession>
<feature type="domain" description="Mechanosensitive ion channel MscS" evidence="2">
    <location>
        <begin position="248"/>
        <end position="316"/>
    </location>
</feature>
<dbReference type="SUPFAM" id="SSF50182">
    <property type="entry name" value="Sm-like ribonucleoproteins"/>
    <property type="match status" value="1"/>
</dbReference>
<reference evidence="3 4" key="1">
    <citation type="journal article" date="2024" name="Nat. Commun.">
        <title>Phylogenomics reveals the evolutionary origins of lichenization in chlorophyte algae.</title>
        <authorList>
            <person name="Puginier C."/>
            <person name="Libourel C."/>
            <person name="Otte J."/>
            <person name="Skaloud P."/>
            <person name="Haon M."/>
            <person name="Grisel S."/>
            <person name="Petersen M."/>
            <person name="Berrin J.G."/>
            <person name="Delaux P.M."/>
            <person name="Dal Grande F."/>
            <person name="Keller J."/>
        </authorList>
    </citation>
    <scope>NUCLEOTIDE SEQUENCE [LARGE SCALE GENOMIC DNA]</scope>
    <source>
        <strain evidence="3 4">SAG 2036</strain>
    </source>
</reference>
<dbReference type="SUPFAM" id="SSF82861">
    <property type="entry name" value="Mechanosensitive channel protein MscS (YggB), transmembrane region"/>
    <property type="match status" value="1"/>
</dbReference>
<evidence type="ECO:0000313" key="4">
    <source>
        <dbReference type="Proteomes" id="UP001465755"/>
    </source>
</evidence>
<feature type="transmembrane region" description="Helical" evidence="1">
    <location>
        <begin position="40"/>
        <end position="61"/>
    </location>
</feature>
<dbReference type="GO" id="GO:0055085">
    <property type="term" value="P:transmembrane transport"/>
    <property type="evidence" value="ECO:0007669"/>
    <property type="project" value="InterPro"/>
</dbReference>
<organism evidence="3 4">
    <name type="scientific">Symbiochloris irregularis</name>
    <dbReference type="NCBI Taxonomy" id="706552"/>
    <lineage>
        <taxon>Eukaryota</taxon>
        <taxon>Viridiplantae</taxon>
        <taxon>Chlorophyta</taxon>
        <taxon>core chlorophytes</taxon>
        <taxon>Trebouxiophyceae</taxon>
        <taxon>Trebouxiales</taxon>
        <taxon>Trebouxiaceae</taxon>
        <taxon>Symbiochloris</taxon>
    </lineage>
</organism>
<dbReference type="EMBL" id="JALJOQ010000282">
    <property type="protein sequence ID" value="KAK9786072.1"/>
    <property type="molecule type" value="Genomic_DNA"/>
</dbReference>
<dbReference type="InterPro" id="IPR010920">
    <property type="entry name" value="LSM_dom_sf"/>
</dbReference>
<keyword evidence="1" id="KW-0812">Transmembrane</keyword>
<dbReference type="InterPro" id="IPR011014">
    <property type="entry name" value="MscS_channel_TM-2"/>
</dbReference>
<dbReference type="Gene3D" id="1.10.287.1260">
    <property type="match status" value="1"/>
</dbReference>
<dbReference type="Proteomes" id="UP001465755">
    <property type="component" value="Unassembled WGS sequence"/>
</dbReference>
<keyword evidence="4" id="KW-1185">Reference proteome</keyword>
<dbReference type="GO" id="GO:0016020">
    <property type="term" value="C:membrane"/>
    <property type="evidence" value="ECO:0007669"/>
    <property type="project" value="InterPro"/>
</dbReference>
<name>A0AAW1NLX6_9CHLO</name>
<sequence length="445" mass="48979">MQGDEMAGFWRGTTFPFRSKNGHVDILGSAIPEWMIKHPAALVTVQVFGSILLSFIAVRAIDFMTQYAARKEKEREQSPTGATPPLIAAVRLTVMALHTPVRVFLIIHAFLHVSSVLFNFLRVEFTPRPDGWQASMVHILSKMFRGGDLLADRVFEVLTVVFASWVLLRLKDRWVQQLLDKRAKSGPSSRALSREVDQVLLPLSSVLSWVTVVAGFVMSLNVLGINLMPLATAGLGSGVVLGFASQSVLSNVVAGCNLLITRPMVVGDRVTLRGAAEVVGVVERVDFTRTIIRDDWDVPVSVPNKVLTEAIILNESRSELSPVREHYGGPRQLHLRLKLRSKDLAVCPDLVKAIKRYLITECDGVDVMLPVYCAVTSAMEDPTITLAIAVSATPLAARSFMAFRQRILFATADIIKEHGAEVANNVHAQVIMEDRENISQVGLPM</sequence>
<dbReference type="Pfam" id="PF00924">
    <property type="entry name" value="MS_channel_2nd"/>
    <property type="match status" value="1"/>
</dbReference>
<comment type="caution">
    <text evidence="3">The sequence shown here is derived from an EMBL/GenBank/DDBJ whole genome shotgun (WGS) entry which is preliminary data.</text>
</comment>
<gene>
    <name evidence="3" type="ORF">WJX73_005993</name>
</gene>
<feature type="transmembrane region" description="Helical" evidence="1">
    <location>
        <begin position="240"/>
        <end position="260"/>
    </location>
</feature>
<evidence type="ECO:0000256" key="1">
    <source>
        <dbReference type="SAM" id="Phobius"/>
    </source>
</evidence>
<dbReference type="AlphaFoldDB" id="A0AAW1NLX6"/>
<protein>
    <recommendedName>
        <fullName evidence="2">Mechanosensitive ion channel MscS domain-containing protein</fullName>
    </recommendedName>
</protein>
<evidence type="ECO:0000259" key="2">
    <source>
        <dbReference type="Pfam" id="PF00924"/>
    </source>
</evidence>
<feature type="transmembrane region" description="Helical" evidence="1">
    <location>
        <begin position="199"/>
        <end position="220"/>
    </location>
</feature>
<dbReference type="InterPro" id="IPR006685">
    <property type="entry name" value="MscS_channel_2nd"/>
</dbReference>
<feature type="transmembrane region" description="Helical" evidence="1">
    <location>
        <begin position="101"/>
        <end position="121"/>
    </location>
</feature>
<keyword evidence="1" id="KW-1133">Transmembrane helix</keyword>
<proteinExistence type="predicted"/>
<keyword evidence="1" id="KW-0472">Membrane</keyword>
<dbReference type="PANTHER" id="PTHR30566:SF5">
    <property type="entry name" value="MECHANOSENSITIVE ION CHANNEL PROTEIN 1, MITOCHONDRIAL-RELATED"/>
    <property type="match status" value="1"/>
</dbReference>
<feature type="transmembrane region" description="Helical" evidence="1">
    <location>
        <begin position="150"/>
        <end position="168"/>
    </location>
</feature>
<dbReference type="PANTHER" id="PTHR30566">
    <property type="entry name" value="YNAI-RELATED MECHANOSENSITIVE ION CHANNEL"/>
    <property type="match status" value="1"/>
</dbReference>
<evidence type="ECO:0000313" key="3">
    <source>
        <dbReference type="EMBL" id="KAK9786072.1"/>
    </source>
</evidence>